<protein>
    <submittedName>
        <fullName evidence="10">Cell division septal protein FtsQ</fullName>
    </submittedName>
</protein>
<evidence type="ECO:0000256" key="2">
    <source>
        <dbReference type="ARBA" id="ARBA00022475"/>
    </source>
</evidence>
<evidence type="ECO:0000259" key="9">
    <source>
        <dbReference type="PROSITE" id="PS51779"/>
    </source>
</evidence>
<dbReference type="PANTHER" id="PTHR37820:SF1">
    <property type="entry name" value="CELL DIVISION PROTEIN FTSQ"/>
    <property type="match status" value="1"/>
</dbReference>
<evidence type="ECO:0000313" key="11">
    <source>
        <dbReference type="Proteomes" id="UP000240042"/>
    </source>
</evidence>
<evidence type="ECO:0000256" key="5">
    <source>
        <dbReference type="ARBA" id="ARBA00022989"/>
    </source>
</evidence>
<sequence length="241" mass="27027">MRSLSFPDKKSTLLIILLIVLSVCVHGVIFLLLDTANVFQIKKVDISGLELADTPSLRNLILPLYEQSLTSLNIKQLNDQLLQQPLVASSVTERDFPYTVKISIEERKPVAEIRYNNAMLVIDKTGKILPLVPNKSTPQIVTDFGLIVNEDQILDEFLLENLPALELPVARQISSVTFMRENGLSFRLDGLPSDFLIGQRILNQKFITRALEIKNTIISQQIVPPAKIDIHSDENAAIGFR</sequence>
<dbReference type="GO" id="GO:0005886">
    <property type="term" value="C:plasma membrane"/>
    <property type="evidence" value="ECO:0007669"/>
    <property type="project" value="TreeGrafter"/>
</dbReference>
<feature type="domain" description="POTRA" evidence="9">
    <location>
        <begin position="39"/>
        <end position="107"/>
    </location>
</feature>
<reference evidence="11" key="1">
    <citation type="submission" date="2016-10" db="EMBL/GenBank/DDBJ databases">
        <authorList>
            <person name="Varghese N."/>
            <person name="Submissions S."/>
        </authorList>
    </citation>
    <scope>NUCLEOTIDE SEQUENCE [LARGE SCALE GENOMIC DNA]</scope>
    <source>
        <strain evidence="11">ATCC 43811</strain>
    </source>
</reference>
<keyword evidence="3 10" id="KW-0132">Cell division</keyword>
<keyword evidence="7" id="KW-0131">Cell cycle</keyword>
<evidence type="ECO:0000256" key="1">
    <source>
        <dbReference type="ARBA" id="ARBA00004370"/>
    </source>
</evidence>
<comment type="subcellular location">
    <subcellularLocation>
        <location evidence="1">Membrane</location>
    </subcellularLocation>
</comment>
<evidence type="ECO:0000256" key="4">
    <source>
        <dbReference type="ARBA" id="ARBA00022692"/>
    </source>
</evidence>
<name>A0A1I1EPE7_BREAD</name>
<gene>
    <name evidence="10" type="ORF">SAMN02745150_01121</name>
</gene>
<keyword evidence="11" id="KW-1185">Reference proteome</keyword>
<keyword evidence="5 8" id="KW-1133">Transmembrane helix</keyword>
<dbReference type="InterPro" id="IPR050487">
    <property type="entry name" value="FtsQ_DivIB"/>
</dbReference>
<dbReference type="EMBL" id="FOKY01000013">
    <property type="protein sequence ID" value="SFB86800.1"/>
    <property type="molecule type" value="Genomic_DNA"/>
</dbReference>
<keyword evidence="2" id="KW-1003">Cell membrane</keyword>
<evidence type="ECO:0000256" key="7">
    <source>
        <dbReference type="ARBA" id="ARBA00023306"/>
    </source>
</evidence>
<evidence type="ECO:0000256" key="6">
    <source>
        <dbReference type="ARBA" id="ARBA00023136"/>
    </source>
</evidence>
<evidence type="ECO:0000256" key="8">
    <source>
        <dbReference type="SAM" id="Phobius"/>
    </source>
</evidence>
<keyword evidence="6 8" id="KW-0472">Membrane</keyword>
<organism evidence="10 11">
    <name type="scientific">Brevinema andersonii</name>
    <dbReference type="NCBI Taxonomy" id="34097"/>
    <lineage>
        <taxon>Bacteria</taxon>
        <taxon>Pseudomonadati</taxon>
        <taxon>Spirochaetota</taxon>
        <taxon>Spirochaetia</taxon>
        <taxon>Brevinematales</taxon>
        <taxon>Brevinemataceae</taxon>
        <taxon>Brevinema</taxon>
    </lineage>
</organism>
<proteinExistence type="predicted"/>
<dbReference type="Pfam" id="PF08478">
    <property type="entry name" value="POTRA_1"/>
    <property type="match status" value="1"/>
</dbReference>
<dbReference type="AlphaFoldDB" id="A0A1I1EPE7"/>
<feature type="transmembrane region" description="Helical" evidence="8">
    <location>
        <begin position="12"/>
        <end position="33"/>
    </location>
</feature>
<dbReference type="RefSeq" id="WP_092319499.1">
    <property type="nucleotide sequence ID" value="NZ_FOKY01000013.1"/>
</dbReference>
<evidence type="ECO:0000256" key="3">
    <source>
        <dbReference type="ARBA" id="ARBA00022618"/>
    </source>
</evidence>
<dbReference type="InterPro" id="IPR013685">
    <property type="entry name" value="POTRA_FtsQ_type"/>
</dbReference>
<dbReference type="InterPro" id="IPR034746">
    <property type="entry name" value="POTRA"/>
</dbReference>
<dbReference type="GO" id="GO:0051301">
    <property type="term" value="P:cell division"/>
    <property type="evidence" value="ECO:0007669"/>
    <property type="project" value="UniProtKB-KW"/>
</dbReference>
<dbReference type="PROSITE" id="PS51779">
    <property type="entry name" value="POTRA"/>
    <property type="match status" value="1"/>
</dbReference>
<dbReference type="OrthoDB" id="9783091at2"/>
<evidence type="ECO:0000313" key="10">
    <source>
        <dbReference type="EMBL" id="SFB86800.1"/>
    </source>
</evidence>
<dbReference type="STRING" id="34097.SAMN02745150_01121"/>
<accession>A0A1I1EPE7</accession>
<keyword evidence="4 8" id="KW-0812">Transmembrane</keyword>
<dbReference type="PANTHER" id="PTHR37820">
    <property type="entry name" value="CELL DIVISION PROTEIN DIVIB"/>
    <property type="match status" value="1"/>
</dbReference>
<dbReference type="Proteomes" id="UP000240042">
    <property type="component" value="Unassembled WGS sequence"/>
</dbReference>
<dbReference type="Gene3D" id="3.10.20.310">
    <property type="entry name" value="membrane protein fhac"/>
    <property type="match status" value="1"/>
</dbReference>